<organism evidence="1 2">
    <name type="scientific">Thelephora ganbajun</name>
    <name type="common">Ganba fungus</name>
    <dbReference type="NCBI Taxonomy" id="370292"/>
    <lineage>
        <taxon>Eukaryota</taxon>
        <taxon>Fungi</taxon>
        <taxon>Dikarya</taxon>
        <taxon>Basidiomycota</taxon>
        <taxon>Agaricomycotina</taxon>
        <taxon>Agaricomycetes</taxon>
        <taxon>Thelephorales</taxon>
        <taxon>Thelephoraceae</taxon>
        <taxon>Thelephora</taxon>
    </lineage>
</organism>
<keyword evidence="2" id="KW-1185">Reference proteome</keyword>
<comment type="caution">
    <text evidence="1">The sequence shown here is derived from an EMBL/GenBank/DDBJ whole genome shotgun (WGS) entry which is preliminary data.</text>
</comment>
<name>A0ACB6ZI61_THEGA</name>
<evidence type="ECO:0000313" key="2">
    <source>
        <dbReference type="Proteomes" id="UP000886501"/>
    </source>
</evidence>
<gene>
    <name evidence="1" type="ORF">BDM02DRAFT_3186381</name>
</gene>
<evidence type="ECO:0000313" key="1">
    <source>
        <dbReference type="EMBL" id="KAF9649356.1"/>
    </source>
</evidence>
<proteinExistence type="predicted"/>
<accession>A0ACB6ZI61</accession>
<dbReference type="Proteomes" id="UP000886501">
    <property type="component" value="Unassembled WGS sequence"/>
</dbReference>
<sequence>MDTGPDMSTYLGVDMTQILGPLFWGTLVSMIFTGITIVQAYHYFPSKDQLVVQLVALSMLVLDLLSSALAAQGINYYLLPHFGSTVPLGHLVPTLAVECVATTFIIAISQAYFAWQVYALAQKSFAKYVISGAVLVLSLLAFAGGLGCSVVMFVHPGSILATRNHVFNTMAGIAKVPAALADIIATSYLCYTLGYARTGIKATDSVLKTLIGFSIQRGVLVTLVQVVFLIMFYASAPHLYWLGLHVNVTRVYANTFFAMLNGRDMLKRELQRKSIITSGFGTHNQTRLGNTFQVSKKESDRESGIEVPQSVWMDTFKGGNSVDTLGAARIQVDQKVVVSNI</sequence>
<protein>
    <submittedName>
        <fullName evidence="1">Uncharacterized protein</fullName>
    </submittedName>
</protein>
<dbReference type="EMBL" id="MU117999">
    <property type="protein sequence ID" value="KAF9649356.1"/>
    <property type="molecule type" value="Genomic_DNA"/>
</dbReference>
<reference evidence="1" key="2">
    <citation type="journal article" date="2020" name="Nat. Commun.">
        <title>Large-scale genome sequencing of mycorrhizal fungi provides insights into the early evolution of symbiotic traits.</title>
        <authorList>
            <person name="Miyauchi S."/>
            <person name="Kiss E."/>
            <person name="Kuo A."/>
            <person name="Drula E."/>
            <person name="Kohler A."/>
            <person name="Sanchez-Garcia M."/>
            <person name="Morin E."/>
            <person name="Andreopoulos B."/>
            <person name="Barry K.W."/>
            <person name="Bonito G."/>
            <person name="Buee M."/>
            <person name="Carver A."/>
            <person name="Chen C."/>
            <person name="Cichocki N."/>
            <person name="Clum A."/>
            <person name="Culley D."/>
            <person name="Crous P.W."/>
            <person name="Fauchery L."/>
            <person name="Girlanda M."/>
            <person name="Hayes R.D."/>
            <person name="Keri Z."/>
            <person name="LaButti K."/>
            <person name="Lipzen A."/>
            <person name="Lombard V."/>
            <person name="Magnuson J."/>
            <person name="Maillard F."/>
            <person name="Murat C."/>
            <person name="Nolan M."/>
            <person name="Ohm R.A."/>
            <person name="Pangilinan J."/>
            <person name="Pereira M.F."/>
            <person name="Perotto S."/>
            <person name="Peter M."/>
            <person name="Pfister S."/>
            <person name="Riley R."/>
            <person name="Sitrit Y."/>
            <person name="Stielow J.B."/>
            <person name="Szollosi G."/>
            <person name="Zifcakova L."/>
            <person name="Stursova M."/>
            <person name="Spatafora J.W."/>
            <person name="Tedersoo L."/>
            <person name="Vaario L.M."/>
            <person name="Yamada A."/>
            <person name="Yan M."/>
            <person name="Wang P."/>
            <person name="Xu J."/>
            <person name="Bruns T."/>
            <person name="Baldrian P."/>
            <person name="Vilgalys R."/>
            <person name="Dunand C."/>
            <person name="Henrissat B."/>
            <person name="Grigoriev I.V."/>
            <person name="Hibbett D."/>
            <person name="Nagy L.G."/>
            <person name="Martin F.M."/>
        </authorList>
    </citation>
    <scope>NUCLEOTIDE SEQUENCE</scope>
    <source>
        <strain evidence="1">P2</strain>
    </source>
</reference>
<reference evidence="1" key="1">
    <citation type="submission" date="2019-10" db="EMBL/GenBank/DDBJ databases">
        <authorList>
            <consortium name="DOE Joint Genome Institute"/>
            <person name="Kuo A."/>
            <person name="Miyauchi S."/>
            <person name="Kiss E."/>
            <person name="Drula E."/>
            <person name="Kohler A."/>
            <person name="Sanchez-Garcia M."/>
            <person name="Andreopoulos B."/>
            <person name="Barry K.W."/>
            <person name="Bonito G."/>
            <person name="Buee M."/>
            <person name="Carver A."/>
            <person name="Chen C."/>
            <person name="Cichocki N."/>
            <person name="Clum A."/>
            <person name="Culley D."/>
            <person name="Crous P.W."/>
            <person name="Fauchery L."/>
            <person name="Girlanda M."/>
            <person name="Hayes R."/>
            <person name="Keri Z."/>
            <person name="Labutti K."/>
            <person name="Lipzen A."/>
            <person name="Lombard V."/>
            <person name="Magnuson J."/>
            <person name="Maillard F."/>
            <person name="Morin E."/>
            <person name="Murat C."/>
            <person name="Nolan M."/>
            <person name="Ohm R."/>
            <person name="Pangilinan J."/>
            <person name="Pereira M."/>
            <person name="Perotto S."/>
            <person name="Peter M."/>
            <person name="Riley R."/>
            <person name="Sitrit Y."/>
            <person name="Stielow B."/>
            <person name="Szollosi G."/>
            <person name="Zifcakova L."/>
            <person name="Stursova M."/>
            <person name="Spatafora J.W."/>
            <person name="Tedersoo L."/>
            <person name="Vaario L.-M."/>
            <person name="Yamada A."/>
            <person name="Yan M."/>
            <person name="Wang P."/>
            <person name="Xu J."/>
            <person name="Bruns T."/>
            <person name="Baldrian P."/>
            <person name="Vilgalys R."/>
            <person name="Henrissat B."/>
            <person name="Grigoriev I.V."/>
            <person name="Hibbett D."/>
            <person name="Nagy L.G."/>
            <person name="Martin F.M."/>
        </authorList>
    </citation>
    <scope>NUCLEOTIDE SEQUENCE</scope>
    <source>
        <strain evidence="1">P2</strain>
    </source>
</reference>